<organism evidence="1 2">
    <name type="scientific">Clohesyomyces aquaticus</name>
    <dbReference type="NCBI Taxonomy" id="1231657"/>
    <lineage>
        <taxon>Eukaryota</taxon>
        <taxon>Fungi</taxon>
        <taxon>Dikarya</taxon>
        <taxon>Ascomycota</taxon>
        <taxon>Pezizomycotina</taxon>
        <taxon>Dothideomycetes</taxon>
        <taxon>Pleosporomycetidae</taxon>
        <taxon>Pleosporales</taxon>
        <taxon>Lindgomycetaceae</taxon>
        <taxon>Clohesyomyces</taxon>
    </lineage>
</organism>
<evidence type="ECO:0000313" key="2">
    <source>
        <dbReference type="Proteomes" id="UP000193144"/>
    </source>
</evidence>
<dbReference type="OrthoDB" id="3800972at2759"/>
<accession>A0A1Y1ZG36</accession>
<evidence type="ECO:0000313" key="1">
    <source>
        <dbReference type="EMBL" id="ORY08805.1"/>
    </source>
</evidence>
<dbReference type="AlphaFoldDB" id="A0A1Y1ZG36"/>
<dbReference type="EMBL" id="MCFA01000095">
    <property type="protein sequence ID" value="ORY08805.1"/>
    <property type="molecule type" value="Genomic_DNA"/>
</dbReference>
<proteinExistence type="predicted"/>
<keyword evidence="2" id="KW-1185">Reference proteome</keyword>
<protein>
    <submittedName>
        <fullName evidence="1">Uncharacterized protein</fullName>
    </submittedName>
</protein>
<comment type="caution">
    <text evidence="1">The sequence shown here is derived from an EMBL/GenBank/DDBJ whole genome shotgun (WGS) entry which is preliminary data.</text>
</comment>
<reference evidence="1 2" key="1">
    <citation type="submission" date="2016-07" db="EMBL/GenBank/DDBJ databases">
        <title>Pervasive Adenine N6-methylation of Active Genes in Fungi.</title>
        <authorList>
            <consortium name="DOE Joint Genome Institute"/>
            <person name="Mondo S.J."/>
            <person name="Dannebaum R.O."/>
            <person name="Kuo R.C."/>
            <person name="Labutti K."/>
            <person name="Haridas S."/>
            <person name="Kuo A."/>
            <person name="Salamov A."/>
            <person name="Ahrendt S.R."/>
            <person name="Lipzen A."/>
            <person name="Sullivan W."/>
            <person name="Andreopoulos W.B."/>
            <person name="Clum A."/>
            <person name="Lindquist E."/>
            <person name="Daum C."/>
            <person name="Ramamoorthy G.K."/>
            <person name="Gryganskyi A."/>
            <person name="Culley D."/>
            <person name="Magnuson J.K."/>
            <person name="James T.Y."/>
            <person name="O'Malley M.A."/>
            <person name="Stajich J.E."/>
            <person name="Spatafora J.W."/>
            <person name="Visel A."/>
            <person name="Grigoriev I.V."/>
        </authorList>
    </citation>
    <scope>NUCLEOTIDE SEQUENCE [LARGE SCALE GENOMIC DNA]</scope>
    <source>
        <strain evidence="1 2">CBS 115471</strain>
    </source>
</reference>
<dbReference type="Proteomes" id="UP000193144">
    <property type="component" value="Unassembled WGS sequence"/>
</dbReference>
<sequence length="565" mass="63072">MVDPAIGTSLYPQPLSEALLHTPLRPRFDEVSGWLPPTSLVPLSADMNVLPLSVHPDSVFDDFDAFSSYVNQPSEAYQPQTPPPVQNVTSVHNIFGWPQTLEGSAVEEWNELALASDFGESLQNQLVSSNPSIVSFVTGKKRFAGMEESDVQNPRKVAKIAHSQTPISWLNEVNMSNLRYPTGWLSAPNNRRDSAVLPPGYSSIYEPFLPEEELPHHLEFQPPVHRSTVHSAPNLLAPMWFPQPDRPAVACPQPAVSAIALPQPVAPAVPIYSPPTAAQLLRGKKGPNDRKTMLPWGMKRIKTLMALEYAATRAGVPIPFLPDAVVSAYFQTHKPKFIHQIRSFAAPPNVDVRILGKIRITAEEILTFLPNHLRVHDCIYRLAQNGWSPSDMANYINWARQCEGQDAMRYNTVLKMLQNADAAILGNARQGTKIRPRFKTVGFTAERWEMPAHHVIPCERELVDYFLVDLADGVVNWPQGDGARILTHAIWFAVDNDFREVKLSQIHDFIREYGLGLPLLLKMASMGLKDGFVNPDQDAKFANLAKIQNDRDRVRLSIKGASHDK</sequence>
<name>A0A1Y1ZG36_9PLEO</name>
<gene>
    <name evidence="1" type="ORF">BCR34DRAFT_603326</name>
</gene>
<dbReference type="STRING" id="1231657.A0A1Y1ZG36"/>